<feature type="compositionally biased region" description="Polar residues" evidence="2">
    <location>
        <begin position="301"/>
        <end position="313"/>
    </location>
</feature>
<name>A0A9Q8Q5Y9_9HYPO</name>
<evidence type="ECO:0000313" key="4">
    <source>
        <dbReference type="EMBL" id="UNI13316.1"/>
    </source>
</evidence>
<dbReference type="InterPro" id="IPR001878">
    <property type="entry name" value="Znf_CCHC"/>
</dbReference>
<keyword evidence="1" id="KW-0862">Zinc</keyword>
<dbReference type="InterPro" id="IPR036875">
    <property type="entry name" value="Znf_CCHC_sf"/>
</dbReference>
<dbReference type="Proteomes" id="UP000829364">
    <property type="component" value="Chromosome 1"/>
</dbReference>
<dbReference type="AlphaFoldDB" id="A0A9Q8Q5Y9"/>
<sequence>MADTFSGYDGRSHEPQCYNCGAVGHWAVACPEPTRATPAGLAAWKNAPAPSQGIPKHHGNSSKRSKGPIITKYAPPPPPQPPSYGPGMGPYQPPPPPPLLPGHHQHPNAIPGPPPAPHYSQYGTPSPSYPPGYTPPPYPYASGQPYHPPSPYGAPLQYTPPGYARPMPGPLPPAPYPGAPVAHDHRPPPSYYGQQAPQPAPAPYAHSSSHHSPRPPPPQPRPAPPAGFAQPPPKLPGTRMSHPLPPKPPPSQDQTKTQRDHRNKRKHDRQDSQDGRHRDHRGGNKHASHGSQYDAHAFPSSAGQRYSSSQGSPPSRPNHNHPKPSSQQFRKGNHSETQIRASTSPAKRSRSERAGGANKDQPEESIQAEPIGDEAGPAHKPPQGKEADRSQGPLVAHMPEVVDQVRLVDELAADDAAPERNTEDEAVETKTVSTDKEEGEIGNDDARTSTSSYEPTMMRQPQRSTSGEPGPHYKRSRSSDVEERQHHKKRRPDSPAPRSDKTSESGTVNGTLWDGLDVPRQADRKRRGSHASQGSKQSSASSKSSDLNSLEAELLGRPVKQKLVADSPPRQRSDRKPVKAKRRPANANSAYRYDFISVSG</sequence>
<dbReference type="EMBL" id="CP086354">
    <property type="protein sequence ID" value="UNI13316.1"/>
    <property type="molecule type" value="Genomic_DNA"/>
</dbReference>
<feature type="region of interest" description="Disordered" evidence="2">
    <location>
        <begin position="41"/>
        <end position="589"/>
    </location>
</feature>
<feature type="compositionally biased region" description="Pro residues" evidence="2">
    <location>
        <begin position="91"/>
        <end position="100"/>
    </location>
</feature>
<evidence type="ECO:0000259" key="3">
    <source>
        <dbReference type="PROSITE" id="PS50158"/>
    </source>
</evidence>
<feature type="compositionally biased region" description="Pro residues" evidence="2">
    <location>
        <begin position="167"/>
        <end position="178"/>
    </location>
</feature>
<reference evidence="4" key="1">
    <citation type="submission" date="2021-11" db="EMBL/GenBank/DDBJ databases">
        <title>Purpureocillium_takamizusanense_genome.</title>
        <authorList>
            <person name="Nguyen N.-H."/>
        </authorList>
    </citation>
    <scope>NUCLEOTIDE SEQUENCE</scope>
    <source>
        <strain evidence="4">PT3</strain>
    </source>
</reference>
<evidence type="ECO:0000313" key="5">
    <source>
        <dbReference type="Proteomes" id="UP000829364"/>
    </source>
</evidence>
<gene>
    <name evidence="4" type="ORF">JDV02_000072</name>
</gene>
<dbReference type="Pfam" id="PF00098">
    <property type="entry name" value="zf-CCHC"/>
    <property type="match status" value="1"/>
</dbReference>
<protein>
    <recommendedName>
        <fullName evidence="3">CCHC-type domain-containing protein</fullName>
    </recommendedName>
</protein>
<feature type="domain" description="CCHC-type" evidence="3">
    <location>
        <begin position="17"/>
        <end position="32"/>
    </location>
</feature>
<dbReference type="GO" id="GO:0003676">
    <property type="term" value="F:nucleic acid binding"/>
    <property type="evidence" value="ECO:0007669"/>
    <property type="project" value="InterPro"/>
</dbReference>
<dbReference type="Gene3D" id="4.10.60.10">
    <property type="entry name" value="Zinc finger, CCHC-type"/>
    <property type="match status" value="1"/>
</dbReference>
<keyword evidence="1" id="KW-0479">Metal-binding</keyword>
<dbReference type="GeneID" id="72062039"/>
<feature type="compositionally biased region" description="Basic residues" evidence="2">
    <location>
        <begin position="55"/>
        <end position="66"/>
    </location>
</feature>
<evidence type="ECO:0000256" key="1">
    <source>
        <dbReference type="PROSITE-ProRule" id="PRU00047"/>
    </source>
</evidence>
<feature type="compositionally biased region" description="Polar residues" evidence="2">
    <location>
        <begin position="448"/>
        <end position="467"/>
    </location>
</feature>
<feature type="compositionally biased region" description="Low complexity" evidence="2">
    <location>
        <begin position="530"/>
        <end position="545"/>
    </location>
</feature>
<feature type="compositionally biased region" description="Basic residues" evidence="2">
    <location>
        <begin position="278"/>
        <end position="288"/>
    </location>
</feature>
<evidence type="ECO:0000256" key="2">
    <source>
        <dbReference type="SAM" id="MobiDB-lite"/>
    </source>
</evidence>
<feature type="compositionally biased region" description="Low complexity" evidence="2">
    <location>
        <begin position="191"/>
        <end position="207"/>
    </location>
</feature>
<dbReference type="RefSeq" id="XP_047836797.1">
    <property type="nucleotide sequence ID" value="XM_047980840.1"/>
</dbReference>
<dbReference type="GO" id="GO:0008270">
    <property type="term" value="F:zinc ion binding"/>
    <property type="evidence" value="ECO:0007669"/>
    <property type="project" value="UniProtKB-KW"/>
</dbReference>
<dbReference type="SUPFAM" id="SSF57756">
    <property type="entry name" value="Retrovirus zinc finger-like domains"/>
    <property type="match status" value="1"/>
</dbReference>
<dbReference type="SMART" id="SM00343">
    <property type="entry name" value="ZnF_C2HC"/>
    <property type="match status" value="1"/>
</dbReference>
<feature type="compositionally biased region" description="Pro residues" evidence="2">
    <location>
        <begin position="127"/>
        <end position="139"/>
    </location>
</feature>
<proteinExistence type="predicted"/>
<dbReference type="OrthoDB" id="3550095at2759"/>
<feature type="compositionally biased region" description="Pro residues" evidence="2">
    <location>
        <begin position="214"/>
        <end position="235"/>
    </location>
</feature>
<keyword evidence="1" id="KW-0863">Zinc-finger</keyword>
<keyword evidence="5" id="KW-1185">Reference proteome</keyword>
<dbReference type="PROSITE" id="PS50158">
    <property type="entry name" value="ZF_CCHC"/>
    <property type="match status" value="1"/>
</dbReference>
<feature type="compositionally biased region" description="Basic and acidic residues" evidence="2">
    <location>
        <begin position="268"/>
        <end position="277"/>
    </location>
</feature>
<feature type="compositionally biased region" description="Polar residues" evidence="2">
    <location>
        <begin position="323"/>
        <end position="346"/>
    </location>
</feature>
<feature type="compositionally biased region" description="Pro residues" evidence="2">
    <location>
        <begin position="74"/>
        <end position="84"/>
    </location>
</feature>
<organism evidence="4 5">
    <name type="scientific">Purpureocillium takamizusanense</name>
    <dbReference type="NCBI Taxonomy" id="2060973"/>
    <lineage>
        <taxon>Eukaryota</taxon>
        <taxon>Fungi</taxon>
        <taxon>Dikarya</taxon>
        <taxon>Ascomycota</taxon>
        <taxon>Pezizomycotina</taxon>
        <taxon>Sordariomycetes</taxon>
        <taxon>Hypocreomycetidae</taxon>
        <taxon>Hypocreales</taxon>
        <taxon>Ophiocordycipitaceae</taxon>
        <taxon>Purpureocillium</taxon>
    </lineage>
</organism>
<accession>A0A9Q8Q5Y9</accession>